<sequence>MFNNQAYMTKGFQSEIPAITQVIIFDCLEKSRQSLEEMDYLQIFQLKKICSNGTVLQEILHKQEVPAFEESILLELPEDQIINTKVYIIDDGDHHTFLLASEY</sequence>
<dbReference type="RefSeq" id="WP_228878088.1">
    <property type="nucleotide sequence ID" value="NZ_CABIIK010000004.1"/>
</dbReference>
<dbReference type="EMBL" id="CP087994">
    <property type="protein sequence ID" value="UYO62372.1"/>
    <property type="molecule type" value="Genomic_DNA"/>
</dbReference>
<dbReference type="Proteomes" id="UP001163550">
    <property type="component" value="Chromosome"/>
</dbReference>
<evidence type="ECO:0000313" key="1">
    <source>
        <dbReference type="EMBL" id="UYO62372.1"/>
    </source>
</evidence>
<name>A0ABY6HDF0_9FIRM</name>
<proteinExistence type="predicted"/>
<gene>
    <name evidence="1" type="ORF">LNN31_16510</name>
</gene>
<dbReference type="Pfam" id="PF06124">
    <property type="entry name" value="DUF960"/>
    <property type="match status" value="1"/>
</dbReference>
<evidence type="ECO:0000313" key="2">
    <source>
        <dbReference type="Proteomes" id="UP001163550"/>
    </source>
</evidence>
<dbReference type="Gene3D" id="3.10.450.150">
    <property type="entry name" value="enterococcus faecalis protein"/>
    <property type="match status" value="1"/>
</dbReference>
<dbReference type="InterPro" id="IPR009303">
    <property type="entry name" value="DUF960"/>
</dbReference>
<accession>A0ABY6HDF0</accession>
<organism evidence="1 2">
    <name type="scientific">Acetobacterium wieringae</name>
    <dbReference type="NCBI Taxonomy" id="52694"/>
    <lineage>
        <taxon>Bacteria</taxon>
        <taxon>Bacillati</taxon>
        <taxon>Bacillota</taxon>
        <taxon>Clostridia</taxon>
        <taxon>Eubacteriales</taxon>
        <taxon>Eubacteriaceae</taxon>
        <taxon>Acetobacterium</taxon>
    </lineage>
</organism>
<keyword evidence="2" id="KW-1185">Reference proteome</keyword>
<protein>
    <submittedName>
        <fullName evidence="1">DUF960 domain-containing protein</fullName>
    </submittedName>
</protein>
<reference evidence="1" key="1">
    <citation type="submission" date="2021-11" db="EMBL/GenBank/DDBJ databases">
        <title>Isoprene-degrading acetogen.</title>
        <authorList>
            <person name="Yang Y."/>
            <person name="Jin H."/>
            <person name="Yan J."/>
        </authorList>
    </citation>
    <scope>NUCLEOTIDE SEQUENCE</scope>
    <source>
        <strain evidence="1">Berkeley</strain>
    </source>
</reference>